<dbReference type="Proteomes" id="UP000038045">
    <property type="component" value="Unplaced"/>
</dbReference>
<dbReference type="WBParaSite" id="PTRK_0000849500.1">
    <property type="protein sequence ID" value="PTRK_0000849500.1"/>
    <property type="gene ID" value="PTRK_0000849500"/>
</dbReference>
<name>A0A0N4ZK63_PARTI</name>
<protein>
    <submittedName>
        <fullName evidence="2">Coiled-coil domain-containing protein 149</fullName>
    </submittedName>
</protein>
<dbReference type="AlphaFoldDB" id="A0A0N4ZK63"/>
<proteinExistence type="predicted"/>
<organism evidence="1 2">
    <name type="scientific">Parastrongyloides trichosuri</name>
    <name type="common">Possum-specific nematode worm</name>
    <dbReference type="NCBI Taxonomy" id="131310"/>
    <lineage>
        <taxon>Eukaryota</taxon>
        <taxon>Metazoa</taxon>
        <taxon>Ecdysozoa</taxon>
        <taxon>Nematoda</taxon>
        <taxon>Chromadorea</taxon>
        <taxon>Rhabditida</taxon>
        <taxon>Tylenchina</taxon>
        <taxon>Panagrolaimomorpha</taxon>
        <taxon>Strongyloidoidea</taxon>
        <taxon>Strongyloididae</taxon>
        <taxon>Parastrongyloides</taxon>
    </lineage>
</organism>
<reference evidence="2" key="1">
    <citation type="submission" date="2017-02" db="UniProtKB">
        <authorList>
            <consortium name="WormBaseParasite"/>
        </authorList>
    </citation>
    <scope>IDENTIFICATION</scope>
</reference>
<sequence length="184" mass="21250">MNPQTSVTNPRKLKKEINYGDLAGKHLMDMHSRLVLLKESIHKPTPPEERKKRALDLQKSFMYLKASAVKIKGINQCEEDQDLLMEDLKRRLELKRDLLERLNEIPKKLKQVNPGSENTIGDRNTSVLEEEDLPPAEGNYHLKEGLNFKKEDLLNKLKQNTLNEPADKINHQSNLKELLANIPK</sequence>
<evidence type="ECO:0000313" key="1">
    <source>
        <dbReference type="Proteomes" id="UP000038045"/>
    </source>
</evidence>
<keyword evidence="1" id="KW-1185">Reference proteome</keyword>
<accession>A0A0N4ZK63</accession>
<evidence type="ECO:0000313" key="2">
    <source>
        <dbReference type="WBParaSite" id="PTRK_0000849500.1"/>
    </source>
</evidence>